<dbReference type="VEuPathDB" id="VectorBase:GPAI002571"/>
<dbReference type="EnsemblMetazoa" id="GPAI002571-RA">
    <property type="protein sequence ID" value="GPAI002571-PA"/>
    <property type="gene ID" value="GPAI002571"/>
</dbReference>
<protein>
    <submittedName>
        <fullName evidence="2">Uncharacterized protein</fullName>
    </submittedName>
</protein>
<reference evidence="3" key="1">
    <citation type="submission" date="2014-03" db="EMBL/GenBank/DDBJ databases">
        <authorList>
            <person name="Aksoy S."/>
            <person name="Warren W."/>
            <person name="Wilson R.K."/>
        </authorList>
    </citation>
    <scope>NUCLEOTIDE SEQUENCE [LARGE SCALE GENOMIC DNA]</scope>
    <source>
        <strain evidence="3">IAEA</strain>
    </source>
</reference>
<proteinExistence type="predicted"/>
<evidence type="ECO:0000313" key="2">
    <source>
        <dbReference type="EnsemblMetazoa" id="GPAI002571-PA"/>
    </source>
</evidence>
<keyword evidence="3" id="KW-1185">Reference proteome</keyword>
<organism evidence="2 3">
    <name type="scientific">Glossina pallidipes</name>
    <name type="common">Tsetse fly</name>
    <dbReference type="NCBI Taxonomy" id="7398"/>
    <lineage>
        <taxon>Eukaryota</taxon>
        <taxon>Metazoa</taxon>
        <taxon>Ecdysozoa</taxon>
        <taxon>Arthropoda</taxon>
        <taxon>Hexapoda</taxon>
        <taxon>Insecta</taxon>
        <taxon>Pterygota</taxon>
        <taxon>Neoptera</taxon>
        <taxon>Endopterygota</taxon>
        <taxon>Diptera</taxon>
        <taxon>Brachycera</taxon>
        <taxon>Muscomorpha</taxon>
        <taxon>Hippoboscoidea</taxon>
        <taxon>Glossinidae</taxon>
        <taxon>Glossina</taxon>
    </lineage>
</organism>
<accession>A0A1A9Z3A3</accession>
<dbReference type="AlphaFoldDB" id="A0A1A9Z3A3"/>
<evidence type="ECO:0000313" key="3">
    <source>
        <dbReference type="Proteomes" id="UP000092445"/>
    </source>
</evidence>
<dbReference type="Proteomes" id="UP000092445">
    <property type="component" value="Unassembled WGS sequence"/>
</dbReference>
<reference evidence="2" key="2">
    <citation type="submission" date="2020-05" db="UniProtKB">
        <authorList>
            <consortium name="EnsemblMetazoa"/>
        </authorList>
    </citation>
    <scope>IDENTIFICATION</scope>
    <source>
        <strain evidence="2">IAEA</strain>
    </source>
</reference>
<name>A0A1A9Z3A3_GLOPL</name>
<feature type="region of interest" description="Disordered" evidence="1">
    <location>
        <begin position="137"/>
        <end position="160"/>
    </location>
</feature>
<sequence>MYVQQKYSGVVKAYKQGKNAKHRFQGESAYTLIKLGRDYVVFRESFGPDVRLSVRVFLELWKFDQLAQKQVFRANDSESMHARCPSSQCLYTLVVNSGSHVEQYTSTTPSCRYLPESNIYVCMCAAVVHECMHITRRPPPPPSPTPTPPPPPPPPPPSSS</sequence>
<evidence type="ECO:0000256" key="1">
    <source>
        <dbReference type="SAM" id="MobiDB-lite"/>
    </source>
</evidence>